<accession>A0A2I0LFN7</accession>
<proteinExistence type="predicted"/>
<keyword evidence="2" id="KW-1185">Reference proteome</keyword>
<evidence type="ECO:0000313" key="2">
    <source>
        <dbReference type="Proteomes" id="UP000233551"/>
    </source>
</evidence>
<dbReference type="EMBL" id="PGOL01000003">
    <property type="protein sequence ID" value="PKI79489.1"/>
    <property type="molecule type" value="Genomic_DNA"/>
</dbReference>
<protein>
    <submittedName>
        <fullName evidence="1">Uncharacterized protein</fullName>
    </submittedName>
</protein>
<organism evidence="1 2">
    <name type="scientific">Punica granatum</name>
    <name type="common">Pomegranate</name>
    <dbReference type="NCBI Taxonomy" id="22663"/>
    <lineage>
        <taxon>Eukaryota</taxon>
        <taxon>Viridiplantae</taxon>
        <taxon>Streptophyta</taxon>
        <taxon>Embryophyta</taxon>
        <taxon>Tracheophyta</taxon>
        <taxon>Spermatophyta</taxon>
        <taxon>Magnoliopsida</taxon>
        <taxon>eudicotyledons</taxon>
        <taxon>Gunneridae</taxon>
        <taxon>Pentapetalae</taxon>
        <taxon>rosids</taxon>
        <taxon>malvids</taxon>
        <taxon>Myrtales</taxon>
        <taxon>Lythraceae</taxon>
        <taxon>Punica</taxon>
    </lineage>
</organism>
<sequence>MPAKSCDHPIIMRKIFYYETPHLLKNPKEAGGGLLVETLPRRQEREDRSSPKLEIPVRIEIPLGEEGDSAAVNPLCRLKSQENFPGIRNLEEGNAGCQQGPLLS</sequence>
<dbReference type="AlphaFoldDB" id="A0A2I0LFN7"/>
<comment type="caution">
    <text evidence="1">The sequence shown here is derived from an EMBL/GenBank/DDBJ whole genome shotgun (WGS) entry which is preliminary data.</text>
</comment>
<reference evidence="1 2" key="1">
    <citation type="submission" date="2017-11" db="EMBL/GenBank/DDBJ databases">
        <title>De-novo sequencing of pomegranate (Punica granatum L.) genome.</title>
        <authorList>
            <person name="Akparov Z."/>
            <person name="Amiraslanov A."/>
            <person name="Hajiyeva S."/>
            <person name="Abbasov M."/>
            <person name="Kaur K."/>
            <person name="Hamwieh A."/>
            <person name="Solovyev V."/>
            <person name="Salamov A."/>
            <person name="Braich B."/>
            <person name="Kosarev P."/>
            <person name="Mahmoud A."/>
            <person name="Hajiyev E."/>
            <person name="Babayeva S."/>
            <person name="Izzatullayeva V."/>
            <person name="Mammadov A."/>
            <person name="Mammadov A."/>
            <person name="Sharifova S."/>
            <person name="Ojaghi J."/>
            <person name="Eynullazada K."/>
            <person name="Bayramov B."/>
            <person name="Abdulazimova A."/>
            <person name="Shahmuradov I."/>
        </authorList>
    </citation>
    <scope>NUCLEOTIDE SEQUENCE [LARGE SCALE GENOMIC DNA]</scope>
    <source>
        <strain evidence="2">cv. AG2017</strain>
        <tissue evidence="1">Leaf</tissue>
    </source>
</reference>
<evidence type="ECO:0000313" key="1">
    <source>
        <dbReference type="EMBL" id="PKI79489.1"/>
    </source>
</evidence>
<name>A0A2I0LFN7_PUNGR</name>
<dbReference type="Proteomes" id="UP000233551">
    <property type="component" value="Unassembled WGS sequence"/>
</dbReference>
<gene>
    <name evidence="1" type="ORF">CRG98_000120</name>
</gene>